<dbReference type="InterPro" id="IPR000914">
    <property type="entry name" value="SBP_5_dom"/>
</dbReference>
<name>A0A4R2SWP0_9PAST</name>
<dbReference type="CDD" id="cd08493">
    <property type="entry name" value="PBP2_DppA_like"/>
    <property type="match status" value="1"/>
</dbReference>
<sequence>MKLTTKLSLAAVAFSAAGFAQADVTFINCTSRSPSGFSPALVMDGISYNASSQQVFNRLVEFKRGSTEIEPALAESWDISEDGLIYTFHLRKGVKFHSNKAFIPSRDFNADDVVFSFMRQLDKNHPYHGVSKGTYPYFNAMKFPTLLKSVEKVDDNTVRITINKPDATFLSSLGMDFISIYSAEYADKMLAAGKPETIDTDPIGTGPFVFAGYKVDQAIRYLANKDYWKGKAAIDTLIFSITPDATTRYAKLQNGQCDMMDFPNASDLEKMKTDKKIQLMSQEGMNVAYIALNNEKAPFDNQKFRQALNHAVDKKTIIEAVYQGGGIPAKNPLPPTVWGYDDEIRDYPYDLEKAKQLLAEAGYADGVEIELWVQPVVRASNPNPRRMAELLQADWAKIGVKAKLVSYEWGDYIKRTKAGELGAGIYGWSGDNGDPDNFLSPLLGCENVGFSNYSRWCNKEYTDLLNQAISLKDNVQRTTIYKKTQEIVHDQAPWISVAHSINYAPLSLRVHDYKQSPFGYSYFYGTRVE</sequence>
<dbReference type="GO" id="GO:1904680">
    <property type="term" value="F:peptide transmembrane transporter activity"/>
    <property type="evidence" value="ECO:0007669"/>
    <property type="project" value="TreeGrafter"/>
</dbReference>
<dbReference type="FunFam" id="3.90.76.10:FF:000002">
    <property type="entry name" value="Dipeptide ABC transporter, substrate-binding protein"/>
    <property type="match status" value="1"/>
</dbReference>
<keyword evidence="6" id="KW-1185">Reference proteome</keyword>
<dbReference type="GO" id="GO:0030288">
    <property type="term" value="C:outer membrane-bounded periplasmic space"/>
    <property type="evidence" value="ECO:0007669"/>
    <property type="project" value="TreeGrafter"/>
</dbReference>
<evidence type="ECO:0000313" key="5">
    <source>
        <dbReference type="EMBL" id="TCP94909.1"/>
    </source>
</evidence>
<feature type="signal peptide" evidence="3">
    <location>
        <begin position="1"/>
        <end position="22"/>
    </location>
</feature>
<dbReference type="PIRSF" id="PIRSF002741">
    <property type="entry name" value="MppA"/>
    <property type="match status" value="1"/>
</dbReference>
<dbReference type="InterPro" id="IPR039424">
    <property type="entry name" value="SBP_5"/>
</dbReference>
<keyword evidence="2 3" id="KW-0732">Signal</keyword>
<evidence type="ECO:0000259" key="4">
    <source>
        <dbReference type="Pfam" id="PF00496"/>
    </source>
</evidence>
<feature type="chain" id="PRO_5020710629" evidence="3">
    <location>
        <begin position="23"/>
        <end position="529"/>
    </location>
</feature>
<evidence type="ECO:0000313" key="6">
    <source>
        <dbReference type="Proteomes" id="UP000295763"/>
    </source>
</evidence>
<dbReference type="Pfam" id="PF00496">
    <property type="entry name" value="SBP_bac_5"/>
    <property type="match status" value="1"/>
</dbReference>
<organism evidence="5 6">
    <name type="scientific">Cricetibacter osteomyelitidis</name>
    <dbReference type="NCBI Taxonomy" id="1521931"/>
    <lineage>
        <taxon>Bacteria</taxon>
        <taxon>Pseudomonadati</taxon>
        <taxon>Pseudomonadota</taxon>
        <taxon>Gammaproteobacteria</taxon>
        <taxon>Pasteurellales</taxon>
        <taxon>Pasteurellaceae</taxon>
        <taxon>Cricetibacter</taxon>
    </lineage>
</organism>
<dbReference type="PANTHER" id="PTHR30290">
    <property type="entry name" value="PERIPLASMIC BINDING COMPONENT OF ABC TRANSPORTER"/>
    <property type="match status" value="1"/>
</dbReference>
<dbReference type="RefSeq" id="WP_131977006.1">
    <property type="nucleotide sequence ID" value="NZ_SLYB01000013.1"/>
</dbReference>
<dbReference type="Gene3D" id="3.10.105.10">
    <property type="entry name" value="Dipeptide-binding Protein, Domain 3"/>
    <property type="match status" value="1"/>
</dbReference>
<dbReference type="AlphaFoldDB" id="A0A4R2SWP0"/>
<dbReference type="Proteomes" id="UP000295763">
    <property type="component" value="Unassembled WGS sequence"/>
</dbReference>
<dbReference type="FunFam" id="3.10.105.10:FF:000002">
    <property type="entry name" value="Dipeptide ABC transporter, substrate-binding protein"/>
    <property type="match status" value="1"/>
</dbReference>
<accession>A0A4R2SWP0</accession>
<dbReference type="FunFam" id="3.40.190.10:FF:000036">
    <property type="entry name" value="Dipeptide ABC transporter, substrate-binding protein"/>
    <property type="match status" value="1"/>
</dbReference>
<reference evidence="5 6" key="1">
    <citation type="submission" date="2019-03" db="EMBL/GenBank/DDBJ databases">
        <title>Genomic Encyclopedia of Type Strains, Phase IV (KMG-IV): sequencing the most valuable type-strain genomes for metagenomic binning, comparative biology and taxonomic classification.</title>
        <authorList>
            <person name="Goeker M."/>
        </authorList>
    </citation>
    <scope>NUCLEOTIDE SEQUENCE [LARGE SCALE GENOMIC DNA]</scope>
    <source>
        <strain evidence="5 6">DSM 28404</strain>
    </source>
</reference>
<feature type="domain" description="Solute-binding protein family 5" evidence="4">
    <location>
        <begin position="68"/>
        <end position="448"/>
    </location>
</feature>
<protein>
    <submittedName>
        <fullName evidence="5">Dipeptide transport system substrate-binding protein</fullName>
    </submittedName>
</protein>
<dbReference type="GO" id="GO:0042938">
    <property type="term" value="P:dipeptide transport"/>
    <property type="evidence" value="ECO:0007669"/>
    <property type="project" value="TreeGrafter"/>
</dbReference>
<evidence type="ECO:0000256" key="3">
    <source>
        <dbReference type="SAM" id="SignalP"/>
    </source>
</evidence>
<dbReference type="PROSITE" id="PS01040">
    <property type="entry name" value="SBP_BACTERIAL_5"/>
    <property type="match status" value="1"/>
</dbReference>
<dbReference type="SUPFAM" id="SSF53850">
    <property type="entry name" value="Periplasmic binding protein-like II"/>
    <property type="match status" value="1"/>
</dbReference>
<comment type="similarity">
    <text evidence="1">Belongs to the bacterial solute-binding protein 5 family.</text>
</comment>
<dbReference type="Gene3D" id="3.90.76.10">
    <property type="entry name" value="Dipeptide-binding Protein, Domain 1"/>
    <property type="match status" value="1"/>
</dbReference>
<evidence type="ECO:0000256" key="1">
    <source>
        <dbReference type="ARBA" id="ARBA00005695"/>
    </source>
</evidence>
<dbReference type="InterPro" id="IPR023765">
    <property type="entry name" value="SBP_5_CS"/>
</dbReference>
<dbReference type="GO" id="GO:0043190">
    <property type="term" value="C:ATP-binding cassette (ABC) transporter complex"/>
    <property type="evidence" value="ECO:0007669"/>
    <property type="project" value="InterPro"/>
</dbReference>
<dbReference type="EMBL" id="SLYB01000013">
    <property type="protein sequence ID" value="TCP94909.1"/>
    <property type="molecule type" value="Genomic_DNA"/>
</dbReference>
<evidence type="ECO:0000256" key="2">
    <source>
        <dbReference type="ARBA" id="ARBA00022729"/>
    </source>
</evidence>
<dbReference type="PANTHER" id="PTHR30290:SF38">
    <property type="entry name" value="D,D-DIPEPTIDE-BINDING PERIPLASMIC PROTEIN DDPA-RELATED"/>
    <property type="match status" value="1"/>
</dbReference>
<dbReference type="OrthoDB" id="9801912at2"/>
<gene>
    <name evidence="5" type="ORF">EDC44_11355</name>
</gene>
<dbReference type="Gene3D" id="3.40.190.10">
    <property type="entry name" value="Periplasmic binding protein-like II"/>
    <property type="match status" value="1"/>
</dbReference>
<dbReference type="InterPro" id="IPR030678">
    <property type="entry name" value="Peptide/Ni-bd"/>
</dbReference>
<proteinExistence type="inferred from homology"/>
<comment type="caution">
    <text evidence="5">The sequence shown here is derived from an EMBL/GenBank/DDBJ whole genome shotgun (WGS) entry which is preliminary data.</text>
</comment>